<dbReference type="PANTHER" id="PTHR33449">
    <property type="entry name" value="NUCLEOID-ASSOCIATED PROTEIN YBAB"/>
    <property type="match status" value="1"/>
</dbReference>
<keyword evidence="1 2" id="KW-0238">DNA-binding</keyword>
<dbReference type="NCBIfam" id="TIGR00103">
    <property type="entry name" value="DNA_YbaB_EbfC"/>
    <property type="match status" value="1"/>
</dbReference>
<evidence type="ECO:0000256" key="1">
    <source>
        <dbReference type="ARBA" id="ARBA00023125"/>
    </source>
</evidence>
<comment type="subunit">
    <text evidence="2">Homodimer.</text>
</comment>
<comment type="subcellular location">
    <subcellularLocation>
        <location evidence="2">Cytoplasm</location>
        <location evidence="2">Nucleoid</location>
    </subcellularLocation>
</comment>
<proteinExistence type="inferred from homology"/>
<comment type="function">
    <text evidence="2">Binds to DNA and alters its conformation. May be involved in regulation of gene expression, nucleoid organization and DNA protection.</text>
</comment>
<feature type="region of interest" description="Disordered" evidence="4">
    <location>
        <begin position="1"/>
        <end position="20"/>
    </location>
</feature>
<keyword evidence="6" id="KW-1185">Reference proteome</keyword>
<dbReference type="PIRSF" id="PIRSF004555">
    <property type="entry name" value="UCP004555"/>
    <property type="match status" value="1"/>
</dbReference>
<comment type="caution">
    <text evidence="5">The sequence shown here is derived from an EMBL/GenBank/DDBJ whole genome shotgun (WGS) entry which is preliminary data.</text>
</comment>
<organism evidence="5 6">
    <name type="scientific">Catenulispora subtropica</name>
    <dbReference type="NCBI Taxonomy" id="450798"/>
    <lineage>
        <taxon>Bacteria</taxon>
        <taxon>Bacillati</taxon>
        <taxon>Actinomycetota</taxon>
        <taxon>Actinomycetes</taxon>
        <taxon>Catenulisporales</taxon>
        <taxon>Catenulisporaceae</taxon>
        <taxon>Catenulispora</taxon>
    </lineage>
</organism>
<evidence type="ECO:0000256" key="4">
    <source>
        <dbReference type="SAM" id="MobiDB-lite"/>
    </source>
</evidence>
<dbReference type="HAMAP" id="MF_00274">
    <property type="entry name" value="DNA_YbaB_EbfC"/>
    <property type="match status" value="1"/>
</dbReference>
<accession>A0ABP5C7C1</accession>
<gene>
    <name evidence="5" type="ORF">GCM10009838_13680</name>
</gene>
<keyword evidence="3" id="KW-0175">Coiled coil</keyword>
<evidence type="ECO:0000256" key="3">
    <source>
        <dbReference type="SAM" id="Coils"/>
    </source>
</evidence>
<dbReference type="Pfam" id="PF02575">
    <property type="entry name" value="YbaB_DNA_bd"/>
    <property type="match status" value="1"/>
</dbReference>
<evidence type="ECO:0000313" key="5">
    <source>
        <dbReference type="EMBL" id="GAA1958785.1"/>
    </source>
</evidence>
<evidence type="ECO:0000256" key="2">
    <source>
        <dbReference type="HAMAP-Rule" id="MF_00274"/>
    </source>
</evidence>
<name>A0ABP5C7C1_9ACTN</name>
<dbReference type="Proteomes" id="UP001499854">
    <property type="component" value="Unassembled WGS sequence"/>
</dbReference>
<feature type="coiled-coil region" evidence="3">
    <location>
        <begin position="21"/>
        <end position="48"/>
    </location>
</feature>
<dbReference type="InterPro" id="IPR004401">
    <property type="entry name" value="YbaB/EbfC"/>
</dbReference>
<evidence type="ECO:0000313" key="6">
    <source>
        <dbReference type="Proteomes" id="UP001499854"/>
    </source>
</evidence>
<sequence>MAFPDATGPGGGMPDLGGMDLQGMLGQAMQMQQRMMEAQQELENTIVSGSAGGGLVTAKVTGTGDLVGLDIKPEAADPEDTETLADLVIAAVRDARAAADRLAADKMGPLAGGGMPDLGDLGNLFG</sequence>
<protein>
    <recommendedName>
        <fullName evidence="2">Nucleoid-associated protein GCM10009838_13680</fullName>
    </recommendedName>
</protein>
<dbReference type="SUPFAM" id="SSF82607">
    <property type="entry name" value="YbaB-like"/>
    <property type="match status" value="1"/>
</dbReference>
<dbReference type="EMBL" id="BAAAQM010000005">
    <property type="protein sequence ID" value="GAA1958785.1"/>
    <property type="molecule type" value="Genomic_DNA"/>
</dbReference>
<dbReference type="InterPro" id="IPR036894">
    <property type="entry name" value="YbaB-like_sf"/>
</dbReference>
<dbReference type="Gene3D" id="3.30.1310.10">
    <property type="entry name" value="Nucleoid-associated protein YbaB-like domain"/>
    <property type="match status" value="1"/>
</dbReference>
<dbReference type="PANTHER" id="PTHR33449:SF1">
    <property type="entry name" value="NUCLEOID-ASSOCIATED PROTEIN YBAB"/>
    <property type="match status" value="1"/>
</dbReference>
<reference evidence="6" key="1">
    <citation type="journal article" date="2019" name="Int. J. Syst. Evol. Microbiol.">
        <title>The Global Catalogue of Microorganisms (GCM) 10K type strain sequencing project: providing services to taxonomists for standard genome sequencing and annotation.</title>
        <authorList>
            <consortium name="The Broad Institute Genomics Platform"/>
            <consortium name="The Broad Institute Genome Sequencing Center for Infectious Disease"/>
            <person name="Wu L."/>
            <person name="Ma J."/>
        </authorList>
    </citation>
    <scope>NUCLEOTIDE SEQUENCE [LARGE SCALE GENOMIC DNA]</scope>
    <source>
        <strain evidence="6">JCM 16013</strain>
    </source>
</reference>
<comment type="similarity">
    <text evidence="2">Belongs to the YbaB/EbfC family.</text>
</comment>
<keyword evidence="2" id="KW-0963">Cytoplasm</keyword>